<evidence type="ECO:0000313" key="2">
    <source>
        <dbReference type="EMBL" id="OWZ24120.1"/>
    </source>
</evidence>
<name>A0A225X4G7_9STRA</name>
<dbReference type="AlphaFoldDB" id="A0A225X4G7"/>
<feature type="compositionally biased region" description="Acidic residues" evidence="1">
    <location>
        <begin position="54"/>
        <end position="74"/>
    </location>
</feature>
<organism evidence="2 3">
    <name type="scientific">Phytophthora megakarya</name>
    <dbReference type="NCBI Taxonomy" id="4795"/>
    <lineage>
        <taxon>Eukaryota</taxon>
        <taxon>Sar</taxon>
        <taxon>Stramenopiles</taxon>
        <taxon>Oomycota</taxon>
        <taxon>Peronosporomycetes</taxon>
        <taxon>Peronosporales</taxon>
        <taxon>Peronosporaceae</taxon>
        <taxon>Phytophthora</taxon>
    </lineage>
</organism>
<comment type="caution">
    <text evidence="2">The sequence shown here is derived from an EMBL/GenBank/DDBJ whole genome shotgun (WGS) entry which is preliminary data.</text>
</comment>
<protein>
    <submittedName>
        <fullName evidence="2">Uncharacterized protein</fullName>
    </submittedName>
</protein>
<dbReference type="Proteomes" id="UP000198211">
    <property type="component" value="Unassembled WGS sequence"/>
</dbReference>
<dbReference type="EMBL" id="NBNE01000028">
    <property type="protein sequence ID" value="OWZ24120.1"/>
    <property type="molecule type" value="Genomic_DNA"/>
</dbReference>
<keyword evidence="3" id="KW-1185">Reference proteome</keyword>
<evidence type="ECO:0000256" key="1">
    <source>
        <dbReference type="SAM" id="MobiDB-lite"/>
    </source>
</evidence>
<accession>A0A225X4G7</accession>
<proteinExistence type="predicted"/>
<evidence type="ECO:0000313" key="3">
    <source>
        <dbReference type="Proteomes" id="UP000198211"/>
    </source>
</evidence>
<gene>
    <name evidence="2" type="ORF">PHMEG_000921</name>
</gene>
<feature type="region of interest" description="Disordered" evidence="1">
    <location>
        <begin position="51"/>
        <end position="80"/>
    </location>
</feature>
<sequence length="80" mass="8661">MKKTTLTTTSSTEVPSDLPELEFLAFLRNLTAKINIDTRDDTADAAARANVLGDVDEEDEEDPSEAGAEGDNEDSFTIII</sequence>
<reference evidence="3" key="1">
    <citation type="submission" date="2017-03" db="EMBL/GenBank/DDBJ databases">
        <title>Phytopthora megakarya and P. palmivora, two closely related causual agents of cacao black pod achieved similar genome size and gene model numbers by different mechanisms.</title>
        <authorList>
            <person name="Ali S."/>
            <person name="Shao J."/>
            <person name="Larry D.J."/>
            <person name="Kronmiller B."/>
            <person name="Shen D."/>
            <person name="Strem M.D."/>
            <person name="Melnick R.L."/>
            <person name="Guiltinan M.J."/>
            <person name="Tyler B.M."/>
            <person name="Meinhardt L.W."/>
            <person name="Bailey B.A."/>
        </authorList>
    </citation>
    <scope>NUCLEOTIDE SEQUENCE [LARGE SCALE GENOMIC DNA]</scope>
    <source>
        <strain evidence="3">zdho120</strain>
    </source>
</reference>